<protein>
    <recommendedName>
        <fullName evidence="3">Gas vesicle protein</fullName>
    </recommendedName>
</protein>
<sequence length="110" mass="12503">MMSESKLFKAIAIGAIAGAVISMFDRKTREHTIEATKKVKERVVYYANNREELQQIIDQKVEAAQKIYVNASENINTIVSKIEEVKEIPDSVQTIVKETKSELNKPEHLN</sequence>
<evidence type="ECO:0000313" key="1">
    <source>
        <dbReference type="EMBL" id="PYF05835.1"/>
    </source>
</evidence>
<keyword evidence="2" id="KW-1185">Reference proteome</keyword>
<dbReference type="Proteomes" id="UP000247416">
    <property type="component" value="Unassembled WGS sequence"/>
</dbReference>
<name>A0A318TV81_9BACL</name>
<organism evidence="1 2">
    <name type="scientific">Ureibacillus chungkukjangi</name>
    <dbReference type="NCBI Taxonomy" id="1202712"/>
    <lineage>
        <taxon>Bacteria</taxon>
        <taxon>Bacillati</taxon>
        <taxon>Bacillota</taxon>
        <taxon>Bacilli</taxon>
        <taxon>Bacillales</taxon>
        <taxon>Caryophanaceae</taxon>
        <taxon>Ureibacillus</taxon>
    </lineage>
</organism>
<accession>A0A318TV81</accession>
<evidence type="ECO:0000313" key="2">
    <source>
        <dbReference type="Proteomes" id="UP000247416"/>
    </source>
</evidence>
<gene>
    <name evidence="1" type="ORF">BJ095_11413</name>
</gene>
<proteinExistence type="predicted"/>
<reference evidence="1 2" key="1">
    <citation type="submission" date="2018-06" db="EMBL/GenBank/DDBJ databases">
        <title>Genomic Encyclopedia of Archaeal and Bacterial Type Strains, Phase II (KMG-II): from individual species to whole genera.</title>
        <authorList>
            <person name="Goeker M."/>
        </authorList>
    </citation>
    <scope>NUCLEOTIDE SEQUENCE [LARGE SCALE GENOMIC DNA]</scope>
    <source>
        <strain evidence="1 2">KACC 16626</strain>
    </source>
</reference>
<dbReference type="AlphaFoldDB" id="A0A318TV81"/>
<dbReference type="EMBL" id="QJTJ01000014">
    <property type="protein sequence ID" value="PYF05835.1"/>
    <property type="molecule type" value="Genomic_DNA"/>
</dbReference>
<comment type="caution">
    <text evidence="1">The sequence shown here is derived from an EMBL/GenBank/DDBJ whole genome shotgun (WGS) entry which is preliminary data.</text>
</comment>
<evidence type="ECO:0008006" key="3">
    <source>
        <dbReference type="Google" id="ProtNLM"/>
    </source>
</evidence>